<reference evidence="3" key="2">
    <citation type="submission" date="2023-01" db="EMBL/GenBank/DDBJ databases">
        <title>Gilvimarinus xylanilyticus HB14 isolated from Caulerpa lentillifera aquaculture base in Hainan, China.</title>
        <authorList>
            <person name="Zhang Y.-J."/>
        </authorList>
    </citation>
    <scope>NUCLEOTIDE SEQUENCE</scope>
    <source>
        <strain evidence="3">HB14</strain>
    </source>
</reference>
<evidence type="ECO:0000256" key="1">
    <source>
        <dbReference type="SAM" id="SignalP"/>
    </source>
</evidence>
<keyword evidence="1" id="KW-0732">Signal</keyword>
<evidence type="ECO:0000259" key="2">
    <source>
        <dbReference type="SMART" id="SM00769"/>
    </source>
</evidence>
<name>A0A9X2I274_9GAMM</name>
<accession>A0A9X2I274</accession>
<feature type="chain" id="PRO_5040722045" evidence="1">
    <location>
        <begin position="24"/>
        <end position="163"/>
    </location>
</feature>
<dbReference type="InterPro" id="IPR004864">
    <property type="entry name" value="LEA_2"/>
</dbReference>
<gene>
    <name evidence="3" type="ORF">M6D89_15690</name>
</gene>
<sequence>MRTIPAAALGCLFVALSLLTACATMMPGFTQPQVKVAGLRLLPASEGELAPRLGVNVIVSNPNDVDLSVTGMSYSIALDGYNLLSGVKGDLPAFKAFSETPLELTLSADMLQMLKLVRALAERHQGKPIEYEFNAKLSTGRLRPAIHLKESGQVTFDSLSKGS</sequence>
<dbReference type="EMBL" id="JAMFTH010000006">
    <property type="protein sequence ID" value="MCP8900751.1"/>
    <property type="molecule type" value="Genomic_DNA"/>
</dbReference>
<dbReference type="GO" id="GO:0009269">
    <property type="term" value="P:response to desiccation"/>
    <property type="evidence" value="ECO:0007669"/>
    <property type="project" value="InterPro"/>
</dbReference>
<dbReference type="AlphaFoldDB" id="A0A9X2I274"/>
<evidence type="ECO:0000313" key="3">
    <source>
        <dbReference type="EMBL" id="MCP8900751.1"/>
    </source>
</evidence>
<dbReference type="SMART" id="SM00769">
    <property type="entry name" value="WHy"/>
    <property type="match status" value="1"/>
</dbReference>
<evidence type="ECO:0000313" key="4">
    <source>
        <dbReference type="Proteomes" id="UP001139319"/>
    </source>
</evidence>
<protein>
    <submittedName>
        <fullName evidence="3">LEA type 2 family protein</fullName>
    </submittedName>
</protein>
<comment type="caution">
    <text evidence="3">The sequence shown here is derived from an EMBL/GenBank/DDBJ whole genome shotgun (WGS) entry which is preliminary data.</text>
</comment>
<dbReference type="Pfam" id="PF03168">
    <property type="entry name" value="LEA_2"/>
    <property type="match status" value="1"/>
</dbReference>
<dbReference type="Proteomes" id="UP001139319">
    <property type="component" value="Unassembled WGS sequence"/>
</dbReference>
<organism evidence="3 4">
    <name type="scientific">Gilvimarinus xylanilyticus</name>
    <dbReference type="NCBI Taxonomy" id="2944139"/>
    <lineage>
        <taxon>Bacteria</taxon>
        <taxon>Pseudomonadati</taxon>
        <taxon>Pseudomonadota</taxon>
        <taxon>Gammaproteobacteria</taxon>
        <taxon>Cellvibrionales</taxon>
        <taxon>Cellvibrionaceae</taxon>
        <taxon>Gilvimarinus</taxon>
    </lineage>
</organism>
<dbReference type="RefSeq" id="WP_253969042.1">
    <property type="nucleotide sequence ID" value="NZ_JAMFTH010000006.1"/>
</dbReference>
<dbReference type="Gene3D" id="2.60.40.1820">
    <property type="match status" value="1"/>
</dbReference>
<keyword evidence="4" id="KW-1185">Reference proteome</keyword>
<proteinExistence type="predicted"/>
<reference evidence="3" key="1">
    <citation type="submission" date="2022-05" db="EMBL/GenBank/DDBJ databases">
        <authorList>
            <person name="Sun H.-N."/>
        </authorList>
    </citation>
    <scope>NUCLEOTIDE SEQUENCE</scope>
    <source>
        <strain evidence="3">HB14</strain>
    </source>
</reference>
<dbReference type="SUPFAM" id="SSF117070">
    <property type="entry name" value="LEA14-like"/>
    <property type="match status" value="1"/>
</dbReference>
<dbReference type="InterPro" id="IPR013990">
    <property type="entry name" value="WHy-dom"/>
</dbReference>
<feature type="domain" description="Water stress and hypersensitive response" evidence="2">
    <location>
        <begin position="34"/>
        <end position="153"/>
    </location>
</feature>
<feature type="signal peptide" evidence="1">
    <location>
        <begin position="1"/>
        <end position="23"/>
    </location>
</feature>
<dbReference type="PROSITE" id="PS51257">
    <property type="entry name" value="PROKAR_LIPOPROTEIN"/>
    <property type="match status" value="1"/>
</dbReference>